<accession>A0ABN7X331</accession>
<sequence>QFYQITTLEFQNINKQSTNMTRSQLCSQYGLQLLPGPLDSILYNRYQHTSQDIYHAIAGKFIDVNNFSIHTSQDYDQDNFPDNNSFSHFNCSEIKLRTRWNKYEIESARFIFADFRTNRFLENIMRAYSSYFSLEQALLNTKISYHQNVSYFITESNSDYQHVKFGIVKIVETTLPNKQQSEFGVIKGIIKHIWNNNQTYVFIYLN</sequence>
<feature type="non-terminal residue" evidence="1">
    <location>
        <position position="1"/>
    </location>
</feature>
<dbReference type="EMBL" id="CAJVQB010085542">
    <property type="protein sequence ID" value="CAG8846921.1"/>
    <property type="molecule type" value="Genomic_DNA"/>
</dbReference>
<keyword evidence="2" id="KW-1185">Reference proteome</keyword>
<organism evidence="1 2">
    <name type="scientific">Gigaspora margarita</name>
    <dbReference type="NCBI Taxonomy" id="4874"/>
    <lineage>
        <taxon>Eukaryota</taxon>
        <taxon>Fungi</taxon>
        <taxon>Fungi incertae sedis</taxon>
        <taxon>Mucoromycota</taxon>
        <taxon>Glomeromycotina</taxon>
        <taxon>Glomeromycetes</taxon>
        <taxon>Diversisporales</taxon>
        <taxon>Gigasporaceae</taxon>
        <taxon>Gigaspora</taxon>
    </lineage>
</organism>
<evidence type="ECO:0000313" key="1">
    <source>
        <dbReference type="EMBL" id="CAG8846921.1"/>
    </source>
</evidence>
<proteinExistence type="predicted"/>
<comment type="caution">
    <text evidence="1">The sequence shown here is derived from an EMBL/GenBank/DDBJ whole genome shotgun (WGS) entry which is preliminary data.</text>
</comment>
<reference evidence="1 2" key="1">
    <citation type="submission" date="2021-06" db="EMBL/GenBank/DDBJ databases">
        <authorList>
            <person name="Kallberg Y."/>
            <person name="Tangrot J."/>
            <person name="Rosling A."/>
        </authorList>
    </citation>
    <scope>NUCLEOTIDE SEQUENCE [LARGE SCALE GENOMIC DNA]</scope>
    <source>
        <strain evidence="1 2">120-4 pot B 10/14</strain>
    </source>
</reference>
<evidence type="ECO:0000313" key="2">
    <source>
        <dbReference type="Proteomes" id="UP000789901"/>
    </source>
</evidence>
<gene>
    <name evidence="1" type="ORF">GMARGA_LOCUS38407</name>
</gene>
<feature type="non-terminal residue" evidence="1">
    <location>
        <position position="206"/>
    </location>
</feature>
<protein>
    <submittedName>
        <fullName evidence="1">2586_t:CDS:1</fullName>
    </submittedName>
</protein>
<dbReference type="Proteomes" id="UP000789901">
    <property type="component" value="Unassembled WGS sequence"/>
</dbReference>
<name>A0ABN7X331_GIGMA</name>